<organism evidence="2 3">
    <name type="scientific">Streptomyces massasporeus</name>
    <dbReference type="NCBI Taxonomy" id="67324"/>
    <lineage>
        <taxon>Bacteria</taxon>
        <taxon>Bacillati</taxon>
        <taxon>Actinomycetota</taxon>
        <taxon>Actinomycetes</taxon>
        <taxon>Kitasatosporales</taxon>
        <taxon>Streptomycetaceae</taxon>
        <taxon>Streptomyces</taxon>
    </lineage>
</organism>
<evidence type="ECO:0008006" key="4">
    <source>
        <dbReference type="Google" id="ProtNLM"/>
    </source>
</evidence>
<evidence type="ECO:0000313" key="2">
    <source>
        <dbReference type="EMBL" id="MFE9225401.1"/>
    </source>
</evidence>
<keyword evidence="3" id="KW-1185">Reference proteome</keyword>
<gene>
    <name evidence="2" type="ORF">ACFYM3_12355</name>
</gene>
<feature type="signal peptide" evidence="1">
    <location>
        <begin position="1"/>
        <end position="28"/>
    </location>
</feature>
<proteinExistence type="predicted"/>
<sequence>MFRPRLAAVVTVTMAAGAVLGVAPLAVAAPAAAAVSACVSDLQAAQSSNNAAIAADQVNNTAGARTHNVVTATYLVAAIGDCHGQPPVVGANVLTASATNATALVQNLLGASSAALASEQATASALSQALANAS</sequence>
<protein>
    <recommendedName>
        <fullName evidence="4">DUF732 domain-containing protein</fullName>
    </recommendedName>
</protein>
<dbReference type="EMBL" id="JBIAFP010000006">
    <property type="protein sequence ID" value="MFE9225401.1"/>
    <property type="molecule type" value="Genomic_DNA"/>
</dbReference>
<accession>A0ABW6LBX5</accession>
<feature type="chain" id="PRO_5045616313" description="DUF732 domain-containing protein" evidence="1">
    <location>
        <begin position="29"/>
        <end position="134"/>
    </location>
</feature>
<evidence type="ECO:0000256" key="1">
    <source>
        <dbReference type="SAM" id="SignalP"/>
    </source>
</evidence>
<name>A0ABW6LBX5_9ACTN</name>
<comment type="caution">
    <text evidence="2">The sequence shown here is derived from an EMBL/GenBank/DDBJ whole genome shotgun (WGS) entry which is preliminary data.</text>
</comment>
<keyword evidence="1" id="KW-0732">Signal</keyword>
<evidence type="ECO:0000313" key="3">
    <source>
        <dbReference type="Proteomes" id="UP001601288"/>
    </source>
</evidence>
<dbReference type="Proteomes" id="UP001601288">
    <property type="component" value="Unassembled WGS sequence"/>
</dbReference>
<dbReference type="RefSeq" id="WP_358286583.1">
    <property type="nucleotide sequence ID" value="NZ_JBEYGJ010000027.1"/>
</dbReference>
<reference evidence="2 3" key="1">
    <citation type="submission" date="2024-10" db="EMBL/GenBank/DDBJ databases">
        <title>The Natural Products Discovery Center: Release of the First 8490 Sequenced Strains for Exploring Actinobacteria Biosynthetic Diversity.</title>
        <authorList>
            <person name="Kalkreuter E."/>
            <person name="Kautsar S.A."/>
            <person name="Yang D."/>
            <person name="Bader C.D."/>
            <person name="Teijaro C.N."/>
            <person name="Fluegel L."/>
            <person name="Davis C.M."/>
            <person name="Simpson J.R."/>
            <person name="Lauterbach L."/>
            <person name="Steele A.D."/>
            <person name="Gui C."/>
            <person name="Meng S."/>
            <person name="Li G."/>
            <person name="Viehrig K."/>
            <person name="Ye F."/>
            <person name="Su P."/>
            <person name="Kiefer A.F."/>
            <person name="Nichols A."/>
            <person name="Cepeda A.J."/>
            <person name="Yan W."/>
            <person name="Fan B."/>
            <person name="Jiang Y."/>
            <person name="Adhikari A."/>
            <person name="Zheng C.-J."/>
            <person name="Schuster L."/>
            <person name="Cowan T.M."/>
            <person name="Smanski M.J."/>
            <person name="Chevrette M.G."/>
            <person name="De Carvalho L.P.S."/>
            <person name="Shen B."/>
        </authorList>
    </citation>
    <scope>NUCLEOTIDE SEQUENCE [LARGE SCALE GENOMIC DNA]</scope>
    <source>
        <strain evidence="2 3">NPDC007066</strain>
    </source>
</reference>